<dbReference type="OrthoDB" id="4578725at2"/>
<proteinExistence type="predicted"/>
<sequence length="255" mass="29326">MKNKKQCPFCHKSPPDIHFTKEHVLRDKFNTLFPWSPNEIFWENKTVNPTGDFKLNQKAIPHGPFDSTVNSVCNECNSGWMNKVEIRAENLLLDLFYGTTMQLNSAQRLDLAMWSVKTAAVHALMHRDDLPGFPAKHNRLLRSKLKPPPYTFVWLCKSYFNANTYLRYVRSGITDEIDNTFYLSTINIGQATFSILGCTSERAQSALSQEIIFRDEFFERLWPLTASRPGPKLLINDIDTLMSVGTFITVKPENE</sequence>
<gene>
    <name evidence="1" type="ORF">PSAKL28_19060</name>
</gene>
<dbReference type="EMBL" id="CP009048">
    <property type="protein sequence ID" value="AIL61128.1"/>
    <property type="molecule type" value="Genomic_DNA"/>
</dbReference>
<protein>
    <submittedName>
        <fullName evidence="1">Uncharacterized protein</fullName>
    </submittedName>
</protein>
<reference evidence="1 2" key="1">
    <citation type="submission" date="2014-07" db="EMBL/GenBank/DDBJ databases">
        <authorList>
            <person name="Lee K."/>
            <person name="Lim J.Y."/>
            <person name="Hwang I."/>
        </authorList>
    </citation>
    <scope>NUCLEOTIDE SEQUENCE [LARGE SCALE GENOMIC DNA]</scope>
    <source>
        <strain evidence="1 2">KL28</strain>
    </source>
</reference>
<dbReference type="RefSeq" id="WP_157687014.1">
    <property type="nucleotide sequence ID" value="NZ_CP009048.1"/>
</dbReference>
<dbReference type="eggNOG" id="ENOG5033GPX">
    <property type="taxonomic scope" value="Bacteria"/>
</dbReference>
<name>A0A077F6L9_9PSED</name>
<evidence type="ECO:0000313" key="2">
    <source>
        <dbReference type="Proteomes" id="UP000028931"/>
    </source>
</evidence>
<dbReference type="KEGG" id="palk:PSAKL28_19060"/>
<dbReference type="HOGENOM" id="CLU_1089343_0_0_6"/>
<dbReference type="Proteomes" id="UP000028931">
    <property type="component" value="Chromosome"/>
</dbReference>
<organism evidence="1 2">
    <name type="scientific">Pseudomonas alkylphenolica</name>
    <dbReference type="NCBI Taxonomy" id="237609"/>
    <lineage>
        <taxon>Bacteria</taxon>
        <taxon>Pseudomonadati</taxon>
        <taxon>Pseudomonadota</taxon>
        <taxon>Gammaproteobacteria</taxon>
        <taxon>Pseudomonadales</taxon>
        <taxon>Pseudomonadaceae</taxon>
        <taxon>Pseudomonas</taxon>
    </lineage>
</organism>
<dbReference type="AlphaFoldDB" id="A0A077F6L9"/>
<accession>A0A077F6L9</accession>
<evidence type="ECO:0000313" key="1">
    <source>
        <dbReference type="EMBL" id="AIL61128.1"/>
    </source>
</evidence>